<dbReference type="AlphaFoldDB" id="B8JDG2"/>
<keyword evidence="1" id="KW-0472">Membrane</keyword>
<evidence type="ECO:0000313" key="3">
    <source>
        <dbReference type="Proteomes" id="UP000007089"/>
    </source>
</evidence>
<dbReference type="KEGG" id="acp:A2cp1_2674"/>
<feature type="transmembrane region" description="Helical" evidence="1">
    <location>
        <begin position="6"/>
        <end position="27"/>
    </location>
</feature>
<sequence>MGALQQIAAAVTPAVMVSACGLIALGLDNQTARMAARLRELAREWRALPPHATRRAAVAEQVEVLDRRHGLYSRALLLNYGALFAFVVTSLLWLAQAYWAVPPELPVLVFGLGVAMLAAMAVLVIAAITLARSTIETETAEVLRERRVPPGGGRPAPARG</sequence>
<protein>
    <recommendedName>
        <fullName evidence="4">DUF2721 domain-containing protein</fullName>
    </recommendedName>
</protein>
<proteinExistence type="predicted"/>
<reference evidence="2" key="1">
    <citation type="submission" date="2009-01" db="EMBL/GenBank/DDBJ databases">
        <title>Complete sequence of Anaeromyxobacter dehalogenans 2CP-1.</title>
        <authorList>
            <consortium name="US DOE Joint Genome Institute"/>
            <person name="Lucas S."/>
            <person name="Copeland A."/>
            <person name="Lapidus A."/>
            <person name="Glavina del Rio T."/>
            <person name="Dalin E."/>
            <person name="Tice H."/>
            <person name="Bruce D."/>
            <person name="Goodwin L."/>
            <person name="Pitluck S."/>
            <person name="Saunders E."/>
            <person name="Brettin T."/>
            <person name="Detter J.C."/>
            <person name="Han C."/>
            <person name="Larimer F."/>
            <person name="Land M."/>
            <person name="Hauser L."/>
            <person name="Kyrpides N."/>
            <person name="Ovchinnikova G."/>
            <person name="Beliaev A.S."/>
            <person name="Richardson P."/>
        </authorList>
    </citation>
    <scope>NUCLEOTIDE SEQUENCE</scope>
    <source>
        <strain evidence="2">2CP-1</strain>
    </source>
</reference>
<feature type="transmembrane region" description="Helical" evidence="1">
    <location>
        <begin position="77"/>
        <end position="101"/>
    </location>
</feature>
<dbReference type="Proteomes" id="UP000007089">
    <property type="component" value="Chromosome"/>
</dbReference>
<dbReference type="RefSeq" id="WP_012633788.1">
    <property type="nucleotide sequence ID" value="NC_011891.1"/>
</dbReference>
<evidence type="ECO:0008006" key="4">
    <source>
        <dbReference type="Google" id="ProtNLM"/>
    </source>
</evidence>
<keyword evidence="1" id="KW-1133">Transmembrane helix</keyword>
<evidence type="ECO:0000256" key="1">
    <source>
        <dbReference type="SAM" id="Phobius"/>
    </source>
</evidence>
<evidence type="ECO:0000313" key="2">
    <source>
        <dbReference type="EMBL" id="ACL66011.1"/>
    </source>
</evidence>
<name>B8JDG2_ANAD2</name>
<keyword evidence="1" id="KW-0812">Transmembrane</keyword>
<keyword evidence="3" id="KW-1185">Reference proteome</keyword>
<organism evidence="2 3">
    <name type="scientific">Anaeromyxobacter dehalogenans (strain ATCC BAA-258 / DSM 21875 / 2CP-1)</name>
    <dbReference type="NCBI Taxonomy" id="455488"/>
    <lineage>
        <taxon>Bacteria</taxon>
        <taxon>Pseudomonadati</taxon>
        <taxon>Myxococcota</taxon>
        <taxon>Myxococcia</taxon>
        <taxon>Myxococcales</taxon>
        <taxon>Cystobacterineae</taxon>
        <taxon>Anaeromyxobacteraceae</taxon>
        <taxon>Anaeromyxobacter</taxon>
    </lineage>
</organism>
<dbReference type="EMBL" id="CP001359">
    <property type="protein sequence ID" value="ACL66011.1"/>
    <property type="molecule type" value="Genomic_DNA"/>
</dbReference>
<feature type="transmembrane region" description="Helical" evidence="1">
    <location>
        <begin position="107"/>
        <end position="131"/>
    </location>
</feature>
<dbReference type="Pfam" id="PF11026">
    <property type="entry name" value="DUF2721"/>
    <property type="match status" value="1"/>
</dbReference>
<accession>B8JDG2</accession>
<dbReference type="HOGENOM" id="CLU_1624344_0_0_7"/>
<gene>
    <name evidence="2" type="ordered locus">A2cp1_2674</name>
</gene>
<dbReference type="InterPro" id="IPR021279">
    <property type="entry name" value="DUF2721"/>
</dbReference>